<dbReference type="InterPro" id="IPR001193">
    <property type="entry name" value="MBTPS2"/>
</dbReference>
<evidence type="ECO:0000313" key="9">
    <source>
        <dbReference type="EMBL" id="KAL0958902.1"/>
    </source>
</evidence>
<feature type="transmembrane region" description="Helical" evidence="7">
    <location>
        <begin position="719"/>
        <end position="740"/>
    </location>
</feature>
<dbReference type="PRINTS" id="PR01000">
    <property type="entry name" value="SREBPS2PTASE"/>
</dbReference>
<keyword evidence="4 7" id="KW-0472">Membrane</keyword>
<feature type="transmembrane region" description="Helical" evidence="7">
    <location>
        <begin position="12"/>
        <end position="29"/>
    </location>
</feature>
<name>A0ABR3JSZ2_9AGAR</name>
<evidence type="ECO:0000256" key="7">
    <source>
        <dbReference type="SAM" id="Phobius"/>
    </source>
</evidence>
<feature type="transmembrane region" description="Helical" evidence="7">
    <location>
        <begin position="549"/>
        <end position="572"/>
    </location>
</feature>
<dbReference type="Pfam" id="PF02163">
    <property type="entry name" value="Peptidase_M50"/>
    <property type="match status" value="1"/>
</dbReference>
<feature type="domain" description="Peptidase M50" evidence="8">
    <location>
        <begin position="150"/>
        <end position="540"/>
    </location>
</feature>
<sequence length="742" mass="79481">MTSCFRRPYCMFFVVVGLVLLWALVLAAAHRRKQRARDVLPLAAYRQTPRWDITVDGIHLRVQTTALNTFHDKLSRGLAPSVLAVYDVGIICALLGMLVAFSLLIYATVDSVRALLPAPTLTKRALEPPPLIRPIIPGVTVPFSHIIVIFLAVLLGQVVHELGHAVAAALSQIPLYAAGLAFLILPPLPSAFVSLPASSLNALPPIARARIIAAGPFHNLLFLLALFLAGKATTSLHSFAVLPLFFDDLSGLGRVVVSVHESSALYDYLPPGSLITRLDDTPLASDSKSLADPWSTYLRQRSVGFNLGWCIDGSELQAYPNSCCRSHSPLPSTNAPPPTPMSHLACFDTLPGLSNNNETSSTSNGCIDPVPILTGKTIKGVKVHYRRCSPSPSSHDKHDPSTTSTCKADESCVIPRPSENLLRIVVARLDVQTSGERNSKVNGERVADDTAAKDAAAVTTIYAETVLLWSGPREEIDEQVTVSRYAPGLIARVLTPPLPLRTFFGLFLEYTQMATLSLYLFNLLPLPFLDGAQFLRVLLDVDTRDLILILWWPLRYCSSYSCVPLAYAPLALRRMRRRVGRWLRNACYRLSDGDGGVYAGVDLERQEGSSPLSSPSPSPSPLPLLPPLSPSSSPPPSLLPMHMHTHRQRLNGNAPTTLKPLSAYRPGSDTDSVLGSGSGMSSGSGSRLGFGAGAGAGAEPGTGGAPAAARRKDALARGVRGITVGCVGLCVVAGLVRGVLGR</sequence>
<evidence type="ECO:0000256" key="3">
    <source>
        <dbReference type="ARBA" id="ARBA00022989"/>
    </source>
</evidence>
<feature type="transmembrane region" description="Helical" evidence="7">
    <location>
        <begin position="135"/>
        <end position="155"/>
    </location>
</feature>
<reference evidence="10" key="1">
    <citation type="submission" date="2024-06" db="EMBL/GenBank/DDBJ databases">
        <title>Multi-omics analyses provide insights into the biosynthesis of the anticancer antibiotic pleurotin in Hohenbuehelia grisea.</title>
        <authorList>
            <person name="Weaver J.A."/>
            <person name="Alberti F."/>
        </authorList>
    </citation>
    <scope>NUCLEOTIDE SEQUENCE [LARGE SCALE GENOMIC DNA]</scope>
    <source>
        <strain evidence="10">T-177</strain>
    </source>
</reference>
<feature type="transmembrane region" description="Helical" evidence="7">
    <location>
        <begin position="162"/>
        <end position="185"/>
    </location>
</feature>
<keyword evidence="10" id="KW-1185">Reference proteome</keyword>
<comment type="subcellular location">
    <subcellularLocation>
        <location evidence="1">Endomembrane system</location>
        <topology evidence="1">Multi-pass membrane protein</topology>
    </subcellularLocation>
</comment>
<dbReference type="Proteomes" id="UP001556367">
    <property type="component" value="Unassembled WGS sequence"/>
</dbReference>
<feature type="transmembrane region" description="Helical" evidence="7">
    <location>
        <begin position="205"/>
        <end position="229"/>
    </location>
</feature>
<dbReference type="InterPro" id="IPR008915">
    <property type="entry name" value="Peptidase_M50"/>
</dbReference>
<feature type="region of interest" description="Disordered" evidence="6">
    <location>
        <begin position="606"/>
        <end position="686"/>
    </location>
</feature>
<evidence type="ECO:0000256" key="6">
    <source>
        <dbReference type="SAM" id="MobiDB-lite"/>
    </source>
</evidence>
<evidence type="ECO:0000256" key="1">
    <source>
        <dbReference type="ARBA" id="ARBA00004127"/>
    </source>
</evidence>
<feature type="region of interest" description="Disordered" evidence="6">
    <location>
        <begin position="388"/>
        <end position="408"/>
    </location>
</feature>
<dbReference type="PANTHER" id="PTHR13325:SF3">
    <property type="entry name" value="MEMBRANE-BOUND TRANSCRIPTION FACTOR SITE-2 PROTEASE"/>
    <property type="match status" value="1"/>
</dbReference>
<organism evidence="9 10">
    <name type="scientific">Hohenbuehelia grisea</name>
    <dbReference type="NCBI Taxonomy" id="104357"/>
    <lineage>
        <taxon>Eukaryota</taxon>
        <taxon>Fungi</taxon>
        <taxon>Dikarya</taxon>
        <taxon>Basidiomycota</taxon>
        <taxon>Agaricomycotina</taxon>
        <taxon>Agaricomycetes</taxon>
        <taxon>Agaricomycetidae</taxon>
        <taxon>Agaricales</taxon>
        <taxon>Pleurotineae</taxon>
        <taxon>Pleurotaceae</taxon>
        <taxon>Hohenbuehelia</taxon>
    </lineage>
</organism>
<evidence type="ECO:0000259" key="8">
    <source>
        <dbReference type="Pfam" id="PF02163"/>
    </source>
</evidence>
<comment type="caution">
    <text evidence="9">The sequence shown here is derived from an EMBL/GenBank/DDBJ whole genome shotgun (WGS) entry which is preliminary data.</text>
</comment>
<keyword evidence="2 7" id="KW-0812">Transmembrane</keyword>
<evidence type="ECO:0000256" key="2">
    <source>
        <dbReference type="ARBA" id="ARBA00022692"/>
    </source>
</evidence>
<feature type="transmembrane region" description="Helical" evidence="7">
    <location>
        <begin position="510"/>
        <end position="529"/>
    </location>
</feature>
<feature type="transmembrane region" description="Helical" evidence="7">
    <location>
        <begin position="83"/>
        <end position="107"/>
    </location>
</feature>
<evidence type="ECO:0000313" key="10">
    <source>
        <dbReference type="Proteomes" id="UP001556367"/>
    </source>
</evidence>
<protein>
    <recommendedName>
        <fullName evidence="5">Endopeptidase S2P</fullName>
    </recommendedName>
</protein>
<evidence type="ECO:0000256" key="4">
    <source>
        <dbReference type="ARBA" id="ARBA00023136"/>
    </source>
</evidence>
<proteinExistence type="predicted"/>
<keyword evidence="3 7" id="KW-1133">Transmembrane helix</keyword>
<dbReference type="PANTHER" id="PTHR13325">
    <property type="entry name" value="PROTEASE M50 MEMBRANE-BOUND TRANSCRIPTION FACTOR SITE 2 PROTEASE"/>
    <property type="match status" value="1"/>
</dbReference>
<feature type="compositionally biased region" description="Pro residues" evidence="6">
    <location>
        <begin position="614"/>
        <end position="638"/>
    </location>
</feature>
<evidence type="ECO:0000256" key="5">
    <source>
        <dbReference type="ARBA" id="ARBA00032658"/>
    </source>
</evidence>
<gene>
    <name evidence="9" type="ORF">HGRIS_014220</name>
</gene>
<feature type="compositionally biased region" description="Gly residues" evidence="6">
    <location>
        <begin position="676"/>
        <end position="686"/>
    </location>
</feature>
<accession>A0ABR3JSZ2</accession>
<dbReference type="EMBL" id="JASNQZ010000003">
    <property type="protein sequence ID" value="KAL0958902.1"/>
    <property type="molecule type" value="Genomic_DNA"/>
</dbReference>